<dbReference type="AlphaFoldDB" id="A0A919IUD9"/>
<organism evidence="1 2">
    <name type="scientific">Paractinoplanes ferrugineus</name>
    <dbReference type="NCBI Taxonomy" id="113564"/>
    <lineage>
        <taxon>Bacteria</taxon>
        <taxon>Bacillati</taxon>
        <taxon>Actinomycetota</taxon>
        <taxon>Actinomycetes</taxon>
        <taxon>Micromonosporales</taxon>
        <taxon>Micromonosporaceae</taxon>
        <taxon>Paractinoplanes</taxon>
    </lineage>
</organism>
<sequence length="89" mass="9971">MIETGFGLPELMEDLGRRGVSALLKVDHERFGFGQKPWTLMLSGPGLGESASFHSDFRSLREALDRGLSFLRGLPGDWDWLDSYPLDSE</sequence>
<accession>A0A919IUD9</accession>
<evidence type="ECO:0000313" key="1">
    <source>
        <dbReference type="EMBL" id="GIE08690.1"/>
    </source>
</evidence>
<protein>
    <submittedName>
        <fullName evidence="1">Uncharacterized protein</fullName>
    </submittedName>
</protein>
<evidence type="ECO:0000313" key="2">
    <source>
        <dbReference type="Proteomes" id="UP000598174"/>
    </source>
</evidence>
<dbReference type="RefSeq" id="WP_203815326.1">
    <property type="nucleotide sequence ID" value="NZ_BAAABP010000014.1"/>
</dbReference>
<name>A0A919IUD9_9ACTN</name>
<proteinExistence type="predicted"/>
<gene>
    <name evidence="1" type="ORF">Afe05nite_05300</name>
</gene>
<reference evidence="1" key="1">
    <citation type="submission" date="2021-01" db="EMBL/GenBank/DDBJ databases">
        <title>Whole genome shotgun sequence of Actinoplanes ferrugineus NBRC 15555.</title>
        <authorList>
            <person name="Komaki H."/>
            <person name="Tamura T."/>
        </authorList>
    </citation>
    <scope>NUCLEOTIDE SEQUENCE</scope>
    <source>
        <strain evidence="1">NBRC 15555</strain>
    </source>
</reference>
<comment type="caution">
    <text evidence="1">The sequence shown here is derived from an EMBL/GenBank/DDBJ whole genome shotgun (WGS) entry which is preliminary data.</text>
</comment>
<dbReference type="EMBL" id="BOMM01000002">
    <property type="protein sequence ID" value="GIE08690.1"/>
    <property type="molecule type" value="Genomic_DNA"/>
</dbReference>
<dbReference type="Proteomes" id="UP000598174">
    <property type="component" value="Unassembled WGS sequence"/>
</dbReference>
<keyword evidence="2" id="KW-1185">Reference proteome</keyword>